<keyword evidence="1" id="KW-0862">Zinc</keyword>
<dbReference type="GeneID" id="28993678"/>
<gene>
    <name evidence="4" type="ORF">PHYBLDRAFT_151886</name>
</gene>
<feature type="domain" description="CCHC-type" evidence="3">
    <location>
        <begin position="428"/>
        <end position="443"/>
    </location>
</feature>
<dbReference type="PROSITE" id="PS50158">
    <property type="entry name" value="ZF_CCHC"/>
    <property type="match status" value="1"/>
</dbReference>
<keyword evidence="1" id="KW-0479">Metal-binding</keyword>
<name>A0A167JYY6_PHYB8</name>
<feature type="compositionally biased region" description="Polar residues" evidence="2">
    <location>
        <begin position="505"/>
        <end position="521"/>
    </location>
</feature>
<evidence type="ECO:0000313" key="4">
    <source>
        <dbReference type="EMBL" id="OAD66948.1"/>
    </source>
</evidence>
<dbReference type="GO" id="GO:0003676">
    <property type="term" value="F:nucleic acid binding"/>
    <property type="evidence" value="ECO:0007669"/>
    <property type="project" value="InterPro"/>
</dbReference>
<dbReference type="EMBL" id="KV441026">
    <property type="protein sequence ID" value="OAD66948.1"/>
    <property type="molecule type" value="Genomic_DNA"/>
</dbReference>
<dbReference type="Proteomes" id="UP000077315">
    <property type="component" value="Unassembled WGS sequence"/>
</dbReference>
<dbReference type="InterPro" id="IPR001878">
    <property type="entry name" value="Znf_CCHC"/>
</dbReference>
<sequence length="561" mass="61379">MIIEYGPPRGYSTRSVERVIGEYSKAIKSKLAIGTNAGNIILGLAWTRQIGSLAKQNTEQPKSWVLSDDDSLAGWPLTEGGERVGAKSDIEFWGPLRCRLIDESFEGISCLPILIQAFYKSKGVECSRIEPVMTTSCKAFVNGCVIASSFAQTLLREAHHVCLQVQIDLFCNVYSVEEYNGVLVAKNGQMKPKVVHLADVKELDGLVVSDATSSTTTTTTKYIVWPELNHEQKLNLGEHLINGHTDNSPTITTPTPGLPLTYLTALTNTAPTFCHAIVLGTSQFSVYYTTPPETSPKFIVFFDALLQSFLPGEIFGLNPSNKAGTLFELHLSSKDVCAHACRVGFWYNNETVLASPAIASSSKLFKLTLSKLPQFPPQEYATLDTKLHNALMKYGYVHDISINTFGFMDGSGHAYVKRPLYEEETRSCYGCHQVGHLRSKCPRAAEVDNSYKRDCKVPEPHGPHRTTATCNTTNRPTVTHSGSHMKKTLPPSFTTANPYALLDPSLSSAGSQHNPANTTKAVPTDSRTKSPKTPPLPFEANLVDRETLPADDPTLTNCCGG</sequence>
<proteinExistence type="predicted"/>
<dbReference type="InParanoid" id="A0A167JYY6"/>
<evidence type="ECO:0000256" key="1">
    <source>
        <dbReference type="PROSITE-ProRule" id="PRU00047"/>
    </source>
</evidence>
<accession>A0A167JYY6</accession>
<dbReference type="OrthoDB" id="2213868at2759"/>
<reference evidence="5" key="1">
    <citation type="submission" date="2015-06" db="EMBL/GenBank/DDBJ databases">
        <title>Expansion of signal transduction pathways in fungi by whole-genome duplication.</title>
        <authorList>
            <consortium name="DOE Joint Genome Institute"/>
            <person name="Corrochano L.M."/>
            <person name="Kuo A."/>
            <person name="Marcet-Houben M."/>
            <person name="Polaino S."/>
            <person name="Salamov A."/>
            <person name="Villalobos J.M."/>
            <person name="Alvarez M.I."/>
            <person name="Avalos J."/>
            <person name="Benito E.P."/>
            <person name="Benoit I."/>
            <person name="Burger G."/>
            <person name="Camino L.P."/>
            <person name="Canovas D."/>
            <person name="Cerda-Olmedo E."/>
            <person name="Cheng J.-F."/>
            <person name="Dominguez A."/>
            <person name="Elias M."/>
            <person name="Eslava A.P."/>
            <person name="Glaser F."/>
            <person name="Grimwood J."/>
            <person name="Gutierrez G."/>
            <person name="Heitman J."/>
            <person name="Henrissat B."/>
            <person name="Iturriaga E.A."/>
            <person name="Lang B.F."/>
            <person name="Lavin J.L."/>
            <person name="Lee S."/>
            <person name="Li W."/>
            <person name="Lindquist E."/>
            <person name="Lopez-Garcia S."/>
            <person name="Luque E.M."/>
            <person name="Marcos A.T."/>
            <person name="Martin J."/>
            <person name="McCluskey K."/>
            <person name="Medina H.R."/>
            <person name="Miralles-Duran A."/>
            <person name="Miyazaki A."/>
            <person name="Munoz-Torres E."/>
            <person name="Oguiza J.A."/>
            <person name="Ohm R."/>
            <person name="Olmedo M."/>
            <person name="Orejas M."/>
            <person name="Ortiz-Castellanos L."/>
            <person name="Pisabarro A.G."/>
            <person name="Rodriguez-Romero J."/>
            <person name="Ruiz-Herrera J."/>
            <person name="Ruiz-Vazquez R."/>
            <person name="Sanz C."/>
            <person name="Schackwitz W."/>
            <person name="Schmutz J."/>
            <person name="Shahriari M."/>
            <person name="Shelest E."/>
            <person name="Silva-Franco F."/>
            <person name="Soanes D."/>
            <person name="Syed K."/>
            <person name="Tagua V.G."/>
            <person name="Talbot N.J."/>
            <person name="Thon M."/>
            <person name="De vries R.P."/>
            <person name="Wiebenga A."/>
            <person name="Yadav J.S."/>
            <person name="Braun E.L."/>
            <person name="Baker S."/>
            <person name="Garre V."/>
            <person name="Horwitz B."/>
            <person name="Torres-Martinez S."/>
            <person name="Idnurm A."/>
            <person name="Herrera-Estrella A."/>
            <person name="Gabaldon T."/>
            <person name="Grigoriev I.V."/>
        </authorList>
    </citation>
    <scope>NUCLEOTIDE SEQUENCE [LARGE SCALE GENOMIC DNA]</scope>
    <source>
        <strain evidence="5">NRRL 1555(-)</strain>
    </source>
</reference>
<keyword evidence="1" id="KW-0863">Zinc-finger</keyword>
<feature type="region of interest" description="Disordered" evidence="2">
    <location>
        <begin position="504"/>
        <end position="561"/>
    </location>
</feature>
<dbReference type="GO" id="GO:0008270">
    <property type="term" value="F:zinc ion binding"/>
    <property type="evidence" value="ECO:0007669"/>
    <property type="project" value="UniProtKB-KW"/>
</dbReference>
<keyword evidence="5" id="KW-1185">Reference proteome</keyword>
<dbReference type="VEuPathDB" id="FungiDB:PHYBLDRAFT_151886"/>
<evidence type="ECO:0000256" key="2">
    <source>
        <dbReference type="SAM" id="MobiDB-lite"/>
    </source>
</evidence>
<dbReference type="AlphaFoldDB" id="A0A167JYY6"/>
<dbReference type="RefSeq" id="XP_018284988.1">
    <property type="nucleotide sequence ID" value="XM_018432772.1"/>
</dbReference>
<organism evidence="4 5">
    <name type="scientific">Phycomyces blakesleeanus (strain ATCC 8743b / DSM 1359 / FGSC 10004 / NBRC 33097 / NRRL 1555)</name>
    <dbReference type="NCBI Taxonomy" id="763407"/>
    <lineage>
        <taxon>Eukaryota</taxon>
        <taxon>Fungi</taxon>
        <taxon>Fungi incertae sedis</taxon>
        <taxon>Mucoromycota</taxon>
        <taxon>Mucoromycotina</taxon>
        <taxon>Mucoromycetes</taxon>
        <taxon>Mucorales</taxon>
        <taxon>Phycomycetaceae</taxon>
        <taxon>Phycomyces</taxon>
    </lineage>
</organism>
<evidence type="ECO:0000259" key="3">
    <source>
        <dbReference type="PROSITE" id="PS50158"/>
    </source>
</evidence>
<protein>
    <submittedName>
        <fullName evidence="4">CCHC-type zinc finger transcription factor</fullName>
    </submittedName>
</protein>
<evidence type="ECO:0000313" key="5">
    <source>
        <dbReference type="Proteomes" id="UP000077315"/>
    </source>
</evidence>